<dbReference type="GO" id="GO:0006865">
    <property type="term" value="P:amino acid transport"/>
    <property type="evidence" value="ECO:0007669"/>
    <property type="project" value="UniProtKB-KW"/>
</dbReference>
<dbReference type="Pfam" id="PF13458">
    <property type="entry name" value="Peripla_BP_6"/>
    <property type="match status" value="1"/>
</dbReference>
<keyword evidence="3" id="KW-0813">Transport</keyword>
<feature type="chain" id="PRO_5030887012" evidence="4">
    <location>
        <begin position="30"/>
        <end position="391"/>
    </location>
</feature>
<dbReference type="InterPro" id="IPR028081">
    <property type="entry name" value="Leu-bd"/>
</dbReference>
<accession>A0A7W7NV59</accession>
<dbReference type="InterPro" id="IPR028082">
    <property type="entry name" value="Peripla_BP_I"/>
</dbReference>
<evidence type="ECO:0000256" key="3">
    <source>
        <dbReference type="ARBA" id="ARBA00022970"/>
    </source>
</evidence>
<dbReference type="PROSITE" id="PS51257">
    <property type="entry name" value="PROKAR_LIPOPROTEIN"/>
    <property type="match status" value="1"/>
</dbReference>
<dbReference type="Gene3D" id="3.40.50.2300">
    <property type="match status" value="2"/>
</dbReference>
<dbReference type="RefSeq" id="WP_184241602.1">
    <property type="nucleotide sequence ID" value="NZ_JACHLR010000001.1"/>
</dbReference>
<keyword evidence="2 4" id="KW-0732">Signal</keyword>
<evidence type="ECO:0000313" key="7">
    <source>
        <dbReference type="Proteomes" id="UP000555448"/>
    </source>
</evidence>
<comment type="caution">
    <text evidence="6">The sequence shown here is derived from an EMBL/GenBank/DDBJ whole genome shotgun (WGS) entry which is preliminary data.</text>
</comment>
<evidence type="ECO:0000256" key="4">
    <source>
        <dbReference type="SAM" id="SignalP"/>
    </source>
</evidence>
<evidence type="ECO:0000259" key="5">
    <source>
        <dbReference type="Pfam" id="PF13458"/>
    </source>
</evidence>
<comment type="similarity">
    <text evidence="1">Belongs to the leucine-binding protein family.</text>
</comment>
<keyword evidence="7" id="KW-1185">Reference proteome</keyword>
<dbReference type="PANTHER" id="PTHR30483">
    <property type="entry name" value="LEUCINE-SPECIFIC-BINDING PROTEIN"/>
    <property type="match status" value="1"/>
</dbReference>
<organism evidence="6 7">
    <name type="scientific">Novosphingobium chloroacetimidivorans</name>
    <dbReference type="NCBI Taxonomy" id="1428314"/>
    <lineage>
        <taxon>Bacteria</taxon>
        <taxon>Pseudomonadati</taxon>
        <taxon>Pseudomonadota</taxon>
        <taxon>Alphaproteobacteria</taxon>
        <taxon>Sphingomonadales</taxon>
        <taxon>Sphingomonadaceae</taxon>
        <taxon>Novosphingobium</taxon>
    </lineage>
</organism>
<feature type="domain" description="Leucine-binding protein" evidence="5">
    <location>
        <begin position="60"/>
        <end position="377"/>
    </location>
</feature>
<feature type="signal peptide" evidence="4">
    <location>
        <begin position="1"/>
        <end position="29"/>
    </location>
</feature>
<reference evidence="6 7" key="1">
    <citation type="submission" date="2020-08" db="EMBL/GenBank/DDBJ databases">
        <title>Functional genomics of gut bacteria from endangered species of beetles.</title>
        <authorList>
            <person name="Carlos-Shanley C."/>
        </authorList>
    </citation>
    <scope>NUCLEOTIDE SEQUENCE [LARGE SCALE GENOMIC DNA]</scope>
    <source>
        <strain evidence="6 7">S00245</strain>
    </source>
</reference>
<evidence type="ECO:0000256" key="1">
    <source>
        <dbReference type="ARBA" id="ARBA00010062"/>
    </source>
</evidence>
<sequence>MFERRLIQTRLPRRNLLAAAAMATLAACAVVPKGPVAPPPPRPTPAPSTSELPTDTQHHRIALLVPMSGANGAVGQSIANAATMALMDTNAKNLRITNYDTSTGAGVAASRAIADGNQLILGPLLADDIPAVAAAARGAKVPLISFSNDQSAAAKDVYVMGSLPGSSVRRTVRYAREHGVTSFAALVPKGDYGERASQSLIAEARAAGGTIMAMESYDRSAASITAAASKLRVRGNFDAILIADSGALSARAAGLLKARGNATPRLLGTELWSGEKAITTAPALNGAWFAAVSDARFPKFVQSYRTRFGAAPYRIATLGYDAVLLTLRVAREWKPGRAFPTSALTSSDGFLGLDGAFRFDRNGVIDRALEVREISGGAVKVVSPAATKFGG</sequence>
<keyword evidence="3" id="KW-0029">Amino-acid transport</keyword>
<gene>
    <name evidence="6" type="ORF">HNO88_000044</name>
</gene>
<dbReference type="Proteomes" id="UP000555448">
    <property type="component" value="Unassembled WGS sequence"/>
</dbReference>
<dbReference type="InterPro" id="IPR051010">
    <property type="entry name" value="BCAA_transport"/>
</dbReference>
<dbReference type="AlphaFoldDB" id="A0A7W7NV59"/>
<proteinExistence type="inferred from homology"/>
<protein>
    <submittedName>
        <fullName evidence="6">ABC-type branched-subunit amino acid transport system substrate-binding protein</fullName>
    </submittedName>
</protein>
<evidence type="ECO:0000256" key="2">
    <source>
        <dbReference type="ARBA" id="ARBA00022729"/>
    </source>
</evidence>
<name>A0A7W7NV59_9SPHN</name>
<evidence type="ECO:0000313" key="6">
    <source>
        <dbReference type="EMBL" id="MBB4856747.1"/>
    </source>
</evidence>
<dbReference type="SUPFAM" id="SSF53822">
    <property type="entry name" value="Periplasmic binding protein-like I"/>
    <property type="match status" value="1"/>
</dbReference>
<dbReference type="PANTHER" id="PTHR30483:SF6">
    <property type="entry name" value="PERIPLASMIC BINDING PROTEIN OF ABC TRANSPORTER FOR NATURAL AMINO ACIDS"/>
    <property type="match status" value="1"/>
</dbReference>
<dbReference type="EMBL" id="JACHLR010000001">
    <property type="protein sequence ID" value="MBB4856747.1"/>
    <property type="molecule type" value="Genomic_DNA"/>
</dbReference>
<dbReference type="CDD" id="cd06339">
    <property type="entry name" value="PBP1_YraM_LppC_lipoprotein-like"/>
    <property type="match status" value="1"/>
</dbReference>